<dbReference type="InterPro" id="IPR033932">
    <property type="entry name" value="YtcJ-like"/>
</dbReference>
<dbReference type="Proteomes" id="UP001055253">
    <property type="component" value="Chromosome"/>
</dbReference>
<dbReference type="SUPFAM" id="SSF51556">
    <property type="entry name" value="Metallo-dependent hydrolases"/>
    <property type="match status" value="1"/>
</dbReference>
<name>A0ABY3V6B7_MYCUL</name>
<dbReference type="EMBL" id="CP092429">
    <property type="protein sequence ID" value="ULP51319.1"/>
    <property type="molecule type" value="Genomic_DNA"/>
</dbReference>
<dbReference type="InterPro" id="IPR032466">
    <property type="entry name" value="Metal_Hydrolase"/>
</dbReference>
<protein>
    <submittedName>
        <fullName evidence="2">Amidohydrolase</fullName>
    </submittedName>
</protein>
<reference evidence="2" key="1">
    <citation type="submission" date="2022-08" db="EMBL/GenBank/DDBJ databases">
        <title>Whole genome sequencing of non-tuberculosis mycobacteria type-strains.</title>
        <authorList>
            <person name="Igarashi Y."/>
            <person name="Osugi A."/>
            <person name="Mitarai S."/>
        </authorList>
    </citation>
    <scope>NUCLEOTIDE SEQUENCE</scope>
    <source>
        <strain evidence="2">ATCC 19423</strain>
    </source>
</reference>
<organism evidence="2 3">
    <name type="scientific">Mycobacterium ulcerans</name>
    <dbReference type="NCBI Taxonomy" id="1809"/>
    <lineage>
        <taxon>Bacteria</taxon>
        <taxon>Bacillati</taxon>
        <taxon>Actinomycetota</taxon>
        <taxon>Actinomycetes</taxon>
        <taxon>Mycobacteriales</taxon>
        <taxon>Mycobacteriaceae</taxon>
        <taxon>Mycobacterium</taxon>
        <taxon>Mycobacterium ulcerans group</taxon>
    </lineage>
</organism>
<evidence type="ECO:0000313" key="2">
    <source>
        <dbReference type="EMBL" id="ULP51319.1"/>
    </source>
</evidence>
<dbReference type="CDD" id="cd01300">
    <property type="entry name" value="YtcJ_like"/>
    <property type="match status" value="1"/>
</dbReference>
<dbReference type="Gene3D" id="2.30.40.10">
    <property type="entry name" value="Urease, subunit C, domain 1"/>
    <property type="match status" value="1"/>
</dbReference>
<gene>
    <name evidence="2" type="ORF">MJO63_21550</name>
</gene>
<dbReference type="InterPro" id="IPR013108">
    <property type="entry name" value="Amidohydro_3"/>
</dbReference>
<accession>A0ABY3V6B7</accession>
<feature type="domain" description="Amidohydrolase 3" evidence="1">
    <location>
        <begin position="55"/>
        <end position="543"/>
    </location>
</feature>
<dbReference type="InterPro" id="IPR011059">
    <property type="entry name" value="Metal-dep_hydrolase_composite"/>
</dbReference>
<evidence type="ECO:0000313" key="3">
    <source>
        <dbReference type="Proteomes" id="UP001055253"/>
    </source>
</evidence>
<dbReference type="PANTHER" id="PTHR22642:SF2">
    <property type="entry name" value="PROTEIN LONG AFTER FAR-RED 3"/>
    <property type="match status" value="1"/>
</dbReference>
<dbReference type="Pfam" id="PF07969">
    <property type="entry name" value="Amidohydro_3"/>
    <property type="match status" value="1"/>
</dbReference>
<dbReference type="Gene3D" id="3.10.310.70">
    <property type="match status" value="1"/>
</dbReference>
<proteinExistence type="predicted"/>
<dbReference type="RefSeq" id="WP_011739146.1">
    <property type="nucleotide sequence ID" value="NZ_CP085200.1"/>
</dbReference>
<evidence type="ECO:0000259" key="1">
    <source>
        <dbReference type="Pfam" id="PF07969"/>
    </source>
</evidence>
<dbReference type="SUPFAM" id="SSF51338">
    <property type="entry name" value="Composite domain of metallo-dependent hydrolases"/>
    <property type="match status" value="1"/>
</dbReference>
<dbReference type="Gene3D" id="3.20.20.140">
    <property type="entry name" value="Metal-dependent hydrolases"/>
    <property type="match status" value="1"/>
</dbReference>
<sequence length="551" mass="59737">MTGDADAIYTNGDIVTVDDEQPIAEAVAVKDGRIVAVGAHDDVVRENLGPHTRRVDLAGNTLLPGFIDPHSHYINALTVANQVNVFAPPAGPAADVEAIVAELKKFRDARDIADGEIIMAYGYDETVMPDGRTLHREDLDADFPNNPVLVGHVSLHGAVLNSAAMQKFGISADTETPPGGVIVRKEGSTEPDGLIMETAFLPIFASLPKPTPEQEVQWSIAGQLLYAAVGITTAHEGLTHAADIALLRRAAAGGVDIIDVIAYPFILELDEVLPENPADTFGTYHNRLKLGGVKITLDGSPQGRTAFFTTPYLADGPGGEKNWSGELPFSQETVNGWFKRVYDLGLPLNIHANGDGAIDVLLAAHEYAAADDPTKDRHTTVIHSQFVRRDQLAKYVEYNLIPSLFTEHAFYFGDTHVRLRGKEQAHFLSPMRAAIDMGLRPTNHTDFNVTPLDQMFVLWTAVNRVSRSGEVIGADQRVTAVEALKAITINAAYQYSEEQSKGSITVGKLADLVIVDNNPLTVDPMKLKDIAVLETIKEGRTVYREPATQSS</sequence>
<keyword evidence="3" id="KW-1185">Reference proteome</keyword>
<dbReference type="PANTHER" id="PTHR22642">
    <property type="entry name" value="IMIDAZOLONEPROPIONASE"/>
    <property type="match status" value="1"/>
</dbReference>